<evidence type="ECO:0000256" key="1">
    <source>
        <dbReference type="SAM" id="MobiDB-lite"/>
    </source>
</evidence>
<proteinExistence type="predicted"/>
<comment type="caution">
    <text evidence="2">The sequence shown here is derived from an EMBL/GenBank/DDBJ whole genome shotgun (WGS) entry which is preliminary data.</text>
</comment>
<organism evidence="2 3">
    <name type="scientific">Caerostris darwini</name>
    <dbReference type="NCBI Taxonomy" id="1538125"/>
    <lineage>
        <taxon>Eukaryota</taxon>
        <taxon>Metazoa</taxon>
        <taxon>Ecdysozoa</taxon>
        <taxon>Arthropoda</taxon>
        <taxon>Chelicerata</taxon>
        <taxon>Arachnida</taxon>
        <taxon>Araneae</taxon>
        <taxon>Araneomorphae</taxon>
        <taxon>Entelegynae</taxon>
        <taxon>Araneoidea</taxon>
        <taxon>Araneidae</taxon>
        <taxon>Caerostris</taxon>
    </lineage>
</organism>
<feature type="region of interest" description="Disordered" evidence="1">
    <location>
        <begin position="34"/>
        <end position="87"/>
    </location>
</feature>
<dbReference type="EMBL" id="BPLQ01011093">
    <property type="protein sequence ID" value="GIY55584.1"/>
    <property type="molecule type" value="Genomic_DNA"/>
</dbReference>
<keyword evidence="3" id="KW-1185">Reference proteome</keyword>
<protein>
    <submittedName>
        <fullName evidence="2">Uncharacterized protein</fullName>
    </submittedName>
</protein>
<feature type="compositionally biased region" description="Basic and acidic residues" evidence="1">
    <location>
        <begin position="34"/>
        <end position="48"/>
    </location>
</feature>
<name>A0AAV4UCS8_9ARAC</name>
<dbReference type="AlphaFoldDB" id="A0AAV4UCS8"/>
<dbReference type="Proteomes" id="UP001054837">
    <property type="component" value="Unassembled WGS sequence"/>
</dbReference>
<accession>A0AAV4UCS8</accession>
<sequence>MTGHWRDSCPIFYLRRSPETRVAHSGTCGDLLLMEERGKKKPSDEAAKRGKRRRGKLQSISIPLRHIATKPIESSNQRDSPPANGDPYVFAGIPHWLSGTFELPNG</sequence>
<reference evidence="2 3" key="1">
    <citation type="submission" date="2021-06" db="EMBL/GenBank/DDBJ databases">
        <title>Caerostris darwini draft genome.</title>
        <authorList>
            <person name="Kono N."/>
            <person name="Arakawa K."/>
        </authorList>
    </citation>
    <scope>NUCLEOTIDE SEQUENCE [LARGE SCALE GENOMIC DNA]</scope>
</reference>
<evidence type="ECO:0000313" key="2">
    <source>
        <dbReference type="EMBL" id="GIY55584.1"/>
    </source>
</evidence>
<gene>
    <name evidence="2" type="ORF">CDAR_453841</name>
</gene>
<evidence type="ECO:0000313" key="3">
    <source>
        <dbReference type="Proteomes" id="UP001054837"/>
    </source>
</evidence>